<dbReference type="Pfam" id="PF01464">
    <property type="entry name" value="SLT"/>
    <property type="match status" value="1"/>
</dbReference>
<accession>A0A3A4KP92</accession>
<comment type="caution">
    <text evidence="3">The sequence shown here is derived from an EMBL/GenBank/DDBJ whole genome shotgun (WGS) entry which is preliminary data.</text>
</comment>
<evidence type="ECO:0000313" key="4">
    <source>
        <dbReference type="Proteomes" id="UP000266677"/>
    </source>
</evidence>
<dbReference type="Proteomes" id="UP000266677">
    <property type="component" value="Unassembled WGS sequence"/>
</dbReference>
<proteinExistence type="predicted"/>
<protein>
    <submittedName>
        <fullName evidence="3">Lytic transglycosylase domain-containing protein</fullName>
    </submittedName>
</protein>
<evidence type="ECO:0000313" key="3">
    <source>
        <dbReference type="EMBL" id="RJO79272.1"/>
    </source>
</evidence>
<keyword evidence="1" id="KW-0732">Signal</keyword>
<name>A0A3A4KP92_9NOCA</name>
<sequence length="138" mass="15166">MAHLLRIAAVTAASCCAVLIAAPIATSDPFEPVLSADLGSSTPALASKMIARLIVPPHHFAAFDSIITHESGWNTFAINPASGAYGLGQALPPEKMSSHGWDWQFNPLTQIRWAYDYMNLRYGSPEAAWVFWQAHHWY</sequence>
<feature type="chain" id="PRO_5038620423" evidence="1">
    <location>
        <begin position="22"/>
        <end position="138"/>
    </location>
</feature>
<dbReference type="AlphaFoldDB" id="A0A3A4KP92"/>
<dbReference type="RefSeq" id="WP_120037637.1">
    <property type="nucleotide sequence ID" value="NZ_QZFU01000010.1"/>
</dbReference>
<reference evidence="3 4" key="1">
    <citation type="submission" date="2018-09" db="EMBL/GenBank/DDBJ databases">
        <title>YIM PH21274 draft genome.</title>
        <authorList>
            <person name="Miao C."/>
        </authorList>
    </citation>
    <scope>NUCLEOTIDE SEQUENCE [LARGE SCALE GENOMIC DNA]</scope>
    <source>
        <strain evidence="3 4">YIM PH 21724</strain>
    </source>
</reference>
<dbReference type="InterPro" id="IPR023346">
    <property type="entry name" value="Lysozyme-like_dom_sf"/>
</dbReference>
<organism evidence="3 4">
    <name type="scientific">Nocardia panacis</name>
    <dbReference type="NCBI Taxonomy" id="2340916"/>
    <lineage>
        <taxon>Bacteria</taxon>
        <taxon>Bacillati</taxon>
        <taxon>Actinomycetota</taxon>
        <taxon>Actinomycetes</taxon>
        <taxon>Mycobacteriales</taxon>
        <taxon>Nocardiaceae</taxon>
        <taxon>Nocardia</taxon>
    </lineage>
</organism>
<evidence type="ECO:0000259" key="2">
    <source>
        <dbReference type="Pfam" id="PF01464"/>
    </source>
</evidence>
<feature type="domain" description="Transglycosylase SLT" evidence="2">
    <location>
        <begin position="65"/>
        <end position="127"/>
    </location>
</feature>
<dbReference type="OrthoDB" id="9766277at2"/>
<keyword evidence="4" id="KW-1185">Reference proteome</keyword>
<gene>
    <name evidence="3" type="ORF">D5S18_02770</name>
</gene>
<dbReference type="InterPro" id="IPR008258">
    <property type="entry name" value="Transglycosylase_SLT_dom_1"/>
</dbReference>
<dbReference type="Gene3D" id="1.10.530.10">
    <property type="match status" value="1"/>
</dbReference>
<evidence type="ECO:0000256" key="1">
    <source>
        <dbReference type="SAM" id="SignalP"/>
    </source>
</evidence>
<dbReference type="EMBL" id="QZFU01000010">
    <property type="protein sequence ID" value="RJO79272.1"/>
    <property type="molecule type" value="Genomic_DNA"/>
</dbReference>
<dbReference type="SUPFAM" id="SSF53955">
    <property type="entry name" value="Lysozyme-like"/>
    <property type="match status" value="1"/>
</dbReference>
<feature type="signal peptide" evidence="1">
    <location>
        <begin position="1"/>
        <end position="21"/>
    </location>
</feature>